<dbReference type="GO" id="GO:0008270">
    <property type="term" value="F:zinc ion binding"/>
    <property type="evidence" value="ECO:0007669"/>
    <property type="project" value="UniProtKB-UniRule"/>
</dbReference>
<dbReference type="RefSeq" id="WP_117390505.1">
    <property type="nucleotide sequence ID" value="NZ_QWDC01000001.1"/>
</dbReference>
<feature type="binding site" evidence="12 16">
    <location>
        <position position="378"/>
    </location>
    <ligand>
        <name>substrate</name>
    </ligand>
</feature>
<dbReference type="Pfam" id="PF00815">
    <property type="entry name" value="Histidinol_dh"/>
    <property type="match status" value="1"/>
</dbReference>
<feature type="active site" description="Proton acceptor" evidence="12 14">
    <location>
        <position position="344"/>
    </location>
</feature>
<gene>
    <name evidence="12 19" type="primary">hisD</name>
    <name evidence="19" type="ORF">D0C36_05300</name>
</gene>
<comment type="function">
    <text evidence="1 12">Catalyzes the sequential NAD-dependent oxidations of L-histidinol to L-histidinaldehyde and then to L-histidine.</text>
</comment>
<dbReference type="EMBL" id="QWDC01000001">
    <property type="protein sequence ID" value="RFZ94946.1"/>
    <property type="molecule type" value="Genomic_DNA"/>
</dbReference>
<feature type="binding site" evidence="12 15">
    <location>
        <position position="145"/>
    </location>
    <ligand>
        <name>NAD(+)</name>
        <dbReference type="ChEBI" id="CHEBI:57540"/>
    </ligand>
</feature>
<dbReference type="UniPathway" id="UPA00031">
    <property type="reaction ID" value="UER00014"/>
</dbReference>
<comment type="caution">
    <text evidence="19">The sequence shown here is derived from an EMBL/GenBank/DDBJ whole genome shotgun (WGS) entry which is preliminary data.</text>
</comment>
<feature type="active site" description="Proton acceptor" evidence="12 14">
    <location>
        <position position="345"/>
    </location>
</feature>
<evidence type="ECO:0000256" key="14">
    <source>
        <dbReference type="PIRSR" id="PIRSR000099-1"/>
    </source>
</evidence>
<dbReference type="GO" id="GO:0005829">
    <property type="term" value="C:cytosol"/>
    <property type="evidence" value="ECO:0007669"/>
    <property type="project" value="TreeGrafter"/>
</dbReference>
<organism evidence="19 20">
    <name type="scientific">Mucilaginibacter conchicola</name>
    <dbReference type="NCBI Taxonomy" id="2303333"/>
    <lineage>
        <taxon>Bacteria</taxon>
        <taxon>Pseudomonadati</taxon>
        <taxon>Bacteroidota</taxon>
        <taxon>Sphingobacteriia</taxon>
        <taxon>Sphingobacteriales</taxon>
        <taxon>Sphingobacteriaceae</taxon>
        <taxon>Mucilaginibacter</taxon>
    </lineage>
</organism>
<feature type="binding site" evidence="12 17">
    <location>
        <position position="277"/>
    </location>
    <ligand>
        <name>Zn(2+)</name>
        <dbReference type="ChEBI" id="CHEBI:29105"/>
    </ligand>
</feature>
<keyword evidence="7 12" id="KW-0862">Zinc</keyword>
<comment type="cofactor">
    <cofactor evidence="12 17">
        <name>Zn(2+)</name>
        <dbReference type="ChEBI" id="CHEBI:29105"/>
    </cofactor>
    <text evidence="12 17">Binds 1 zinc ion per subunit.</text>
</comment>
<feature type="binding site" evidence="12 16">
    <location>
        <position position="255"/>
    </location>
    <ligand>
        <name>substrate</name>
    </ligand>
</feature>
<dbReference type="PRINTS" id="PR00083">
    <property type="entry name" value="HOLDHDRGNASE"/>
</dbReference>
<evidence type="ECO:0000256" key="17">
    <source>
        <dbReference type="PIRSR" id="PIRSR000099-4"/>
    </source>
</evidence>
<evidence type="ECO:0000256" key="15">
    <source>
        <dbReference type="PIRSR" id="PIRSR000099-2"/>
    </source>
</evidence>
<keyword evidence="8 12" id="KW-0560">Oxidoreductase</keyword>
<comment type="pathway">
    <text evidence="2 12">Amino-acid biosynthesis; L-histidine biosynthesis; L-histidine from 5-phospho-alpha-D-ribose 1-diphosphate: step 9/9.</text>
</comment>
<evidence type="ECO:0000256" key="5">
    <source>
        <dbReference type="ARBA" id="ARBA00022605"/>
    </source>
</evidence>
<feature type="binding site" evidence="12 15">
    <location>
        <position position="230"/>
    </location>
    <ligand>
        <name>NAD(+)</name>
        <dbReference type="ChEBI" id="CHEBI:57540"/>
    </ligand>
</feature>
<dbReference type="PIRSF" id="PIRSF000099">
    <property type="entry name" value="Histidinol_dh"/>
    <property type="match status" value="1"/>
</dbReference>
<feature type="binding site" evidence="12 16">
    <location>
        <position position="280"/>
    </location>
    <ligand>
        <name>substrate</name>
    </ligand>
</feature>
<evidence type="ECO:0000256" key="11">
    <source>
        <dbReference type="ARBA" id="ARBA00049489"/>
    </source>
</evidence>
<evidence type="ECO:0000256" key="10">
    <source>
        <dbReference type="ARBA" id="ARBA00023102"/>
    </source>
</evidence>
<keyword evidence="5 12" id="KW-0028">Amino-acid biosynthesis</keyword>
<dbReference type="Gene3D" id="3.40.50.1980">
    <property type="entry name" value="Nitrogenase molybdenum iron protein domain"/>
    <property type="match status" value="2"/>
</dbReference>
<dbReference type="OrthoDB" id="9805269at2"/>
<dbReference type="Gene3D" id="1.20.5.1300">
    <property type="match status" value="1"/>
</dbReference>
<dbReference type="HAMAP" id="MF_01024">
    <property type="entry name" value="HisD"/>
    <property type="match status" value="1"/>
</dbReference>
<feature type="binding site" evidence="12 16">
    <location>
        <position position="277"/>
    </location>
    <ligand>
        <name>substrate</name>
    </ligand>
</feature>
<name>A0A372NXV5_9SPHI</name>
<evidence type="ECO:0000256" key="6">
    <source>
        <dbReference type="ARBA" id="ARBA00022723"/>
    </source>
</evidence>
<reference evidence="19 20" key="1">
    <citation type="submission" date="2018-08" db="EMBL/GenBank/DDBJ databases">
        <title>Mucilaginibacter sp. MYSH2.</title>
        <authorList>
            <person name="Seo T."/>
        </authorList>
    </citation>
    <scope>NUCLEOTIDE SEQUENCE [LARGE SCALE GENOMIC DNA]</scope>
    <source>
        <strain evidence="19 20">MYSH2</strain>
    </source>
</reference>
<dbReference type="CDD" id="cd06572">
    <property type="entry name" value="Histidinol_dh"/>
    <property type="match status" value="1"/>
</dbReference>
<proteinExistence type="inferred from homology"/>
<dbReference type="GO" id="GO:0000105">
    <property type="term" value="P:L-histidine biosynthetic process"/>
    <property type="evidence" value="ECO:0007669"/>
    <property type="project" value="UniProtKB-UniRule"/>
</dbReference>
<feature type="binding site" evidence="12 17">
    <location>
        <position position="378"/>
    </location>
    <ligand>
        <name>Zn(2+)</name>
        <dbReference type="ChEBI" id="CHEBI:29105"/>
    </ligand>
</feature>
<dbReference type="FunFam" id="1.20.5.1300:FF:000001">
    <property type="entry name" value="Histidine biosynthesis trifunctional protein"/>
    <property type="match status" value="1"/>
</dbReference>
<dbReference type="PANTHER" id="PTHR21256">
    <property type="entry name" value="HISTIDINOL DEHYDROGENASE HDH"/>
    <property type="match status" value="1"/>
</dbReference>
<dbReference type="NCBIfam" id="TIGR00069">
    <property type="entry name" value="hisD"/>
    <property type="match status" value="1"/>
</dbReference>
<comment type="catalytic activity">
    <reaction evidence="11 12">
        <text>L-histidinol + 2 NAD(+) + H2O = L-histidine + 2 NADH + 3 H(+)</text>
        <dbReference type="Rhea" id="RHEA:20641"/>
        <dbReference type="ChEBI" id="CHEBI:15377"/>
        <dbReference type="ChEBI" id="CHEBI:15378"/>
        <dbReference type="ChEBI" id="CHEBI:57540"/>
        <dbReference type="ChEBI" id="CHEBI:57595"/>
        <dbReference type="ChEBI" id="CHEBI:57699"/>
        <dbReference type="ChEBI" id="CHEBI:57945"/>
        <dbReference type="EC" id="1.1.1.23"/>
    </reaction>
</comment>
<dbReference type="InterPro" id="IPR022695">
    <property type="entry name" value="Histidinol_DH_monofunct"/>
</dbReference>
<feature type="binding site" evidence="12 16">
    <location>
        <position position="345"/>
    </location>
    <ligand>
        <name>substrate</name>
    </ligand>
</feature>
<comment type="similarity">
    <text evidence="3 12 13 18">Belongs to the histidinol dehydrogenase family.</text>
</comment>
<feature type="binding site" evidence="12 16">
    <location>
        <position position="432"/>
    </location>
    <ligand>
        <name>substrate</name>
    </ligand>
</feature>
<sequence>MNNNNSKPSFSKAPPSGGGGGLYRYSALSLEDISRLVQRNVDPANEIRTLVENVIEQVKQNGDSALFDYASQFDKVELSKLYLDKAELEEIASAVTADQKAALKVAYDNIYKFHQSQVKAEDKVETMPGVTCWRELRPIEKVGLYIPGGTAVLPSTFLMLGIPAQIAGCKEIIVCSPPQKGGKVNAFIAEVALMLGIDKVYLVGGSQAIAAMAYGTETITKVDKIFGPGNQFVTKAKTIIQSTTTTAIDMPAGPSEVLVIADGTAKPAFVAADLLAQAEHGIDSQSILVCTDENIAQQTLAEVEKQLQVLPRAEIARQALDNSYIVITDTLAEAMDFSNQYAPEHLILATESWQQITGSIINAGSVFLGNLTPESAGDYASGTNHTLPTSSYARAYSGVSVDSFVKKITFQHLTKEGIKNIGPSVEILADLEGLHAHRNAVSVRISPPTP</sequence>
<evidence type="ECO:0000256" key="8">
    <source>
        <dbReference type="ARBA" id="ARBA00023002"/>
    </source>
</evidence>
<feature type="binding site" evidence="12 16">
    <location>
        <position position="437"/>
    </location>
    <ligand>
        <name>substrate</name>
    </ligand>
</feature>
<keyword evidence="6 12" id="KW-0479">Metal-binding</keyword>
<evidence type="ECO:0000256" key="3">
    <source>
        <dbReference type="ARBA" id="ARBA00010178"/>
    </source>
</evidence>
<dbReference type="PANTHER" id="PTHR21256:SF2">
    <property type="entry name" value="HISTIDINE BIOSYNTHESIS TRIFUNCTIONAL PROTEIN"/>
    <property type="match status" value="1"/>
</dbReference>
<protein>
    <recommendedName>
        <fullName evidence="4 12">Histidinol dehydrogenase</fullName>
        <shortName evidence="12">HDH</shortName>
        <ecNumber evidence="4 12">1.1.1.23</ecNumber>
    </recommendedName>
</protein>
<evidence type="ECO:0000256" key="18">
    <source>
        <dbReference type="RuleBase" id="RU004175"/>
    </source>
</evidence>
<evidence type="ECO:0000256" key="16">
    <source>
        <dbReference type="PIRSR" id="PIRSR000099-3"/>
    </source>
</evidence>
<accession>A0A372NXV5</accession>
<dbReference type="SUPFAM" id="SSF53720">
    <property type="entry name" value="ALDH-like"/>
    <property type="match status" value="1"/>
</dbReference>
<feature type="binding site" evidence="12 17">
    <location>
        <position position="437"/>
    </location>
    <ligand>
        <name>Zn(2+)</name>
        <dbReference type="ChEBI" id="CHEBI:29105"/>
    </ligand>
</feature>
<dbReference type="Proteomes" id="UP000264217">
    <property type="component" value="Unassembled WGS sequence"/>
</dbReference>
<feature type="binding site" evidence="12 17">
    <location>
        <position position="280"/>
    </location>
    <ligand>
        <name>Zn(2+)</name>
        <dbReference type="ChEBI" id="CHEBI:29105"/>
    </ligand>
</feature>
<evidence type="ECO:0000256" key="4">
    <source>
        <dbReference type="ARBA" id="ARBA00012965"/>
    </source>
</evidence>
<dbReference type="InterPro" id="IPR016161">
    <property type="entry name" value="Ald_DH/histidinol_DH"/>
</dbReference>
<keyword evidence="9 12" id="KW-0520">NAD</keyword>
<evidence type="ECO:0000256" key="2">
    <source>
        <dbReference type="ARBA" id="ARBA00004940"/>
    </source>
</evidence>
<feature type="binding site" evidence="12 15">
    <location>
        <position position="207"/>
    </location>
    <ligand>
        <name>NAD(+)</name>
        <dbReference type="ChEBI" id="CHEBI:57540"/>
    </ligand>
</feature>
<dbReference type="GO" id="GO:0051287">
    <property type="term" value="F:NAD binding"/>
    <property type="evidence" value="ECO:0007669"/>
    <property type="project" value="InterPro"/>
</dbReference>
<dbReference type="AlphaFoldDB" id="A0A372NXV5"/>
<evidence type="ECO:0000256" key="7">
    <source>
        <dbReference type="ARBA" id="ARBA00022833"/>
    </source>
</evidence>
<keyword evidence="10 12" id="KW-0368">Histidine biosynthesis</keyword>
<dbReference type="EC" id="1.1.1.23" evidence="4 12"/>
<dbReference type="GO" id="GO:0004399">
    <property type="term" value="F:histidinol dehydrogenase activity"/>
    <property type="evidence" value="ECO:0007669"/>
    <property type="project" value="UniProtKB-UniRule"/>
</dbReference>
<dbReference type="InterPro" id="IPR012131">
    <property type="entry name" value="Hstdl_DH"/>
</dbReference>
<evidence type="ECO:0000313" key="20">
    <source>
        <dbReference type="Proteomes" id="UP000264217"/>
    </source>
</evidence>
<keyword evidence="20" id="KW-1185">Reference proteome</keyword>
<dbReference type="FunFam" id="3.40.50.1980:FF:000001">
    <property type="entry name" value="Histidinol dehydrogenase"/>
    <property type="match status" value="1"/>
</dbReference>
<evidence type="ECO:0000313" key="19">
    <source>
        <dbReference type="EMBL" id="RFZ94946.1"/>
    </source>
</evidence>
<evidence type="ECO:0000256" key="13">
    <source>
        <dbReference type="PIRNR" id="PIRNR000099"/>
    </source>
</evidence>
<dbReference type="InterPro" id="IPR001692">
    <property type="entry name" value="Histidinol_DH_CS"/>
</dbReference>
<evidence type="ECO:0000256" key="12">
    <source>
        <dbReference type="HAMAP-Rule" id="MF_01024"/>
    </source>
</evidence>
<dbReference type="PROSITE" id="PS00611">
    <property type="entry name" value="HISOL_DEHYDROGENASE"/>
    <property type="match status" value="1"/>
</dbReference>
<evidence type="ECO:0000256" key="1">
    <source>
        <dbReference type="ARBA" id="ARBA00003850"/>
    </source>
</evidence>
<evidence type="ECO:0000256" key="9">
    <source>
        <dbReference type="ARBA" id="ARBA00023027"/>
    </source>
</evidence>